<reference evidence="2" key="1">
    <citation type="submission" date="2025-08" db="UniProtKB">
        <authorList>
            <consortium name="RefSeq"/>
        </authorList>
    </citation>
    <scope>IDENTIFICATION</scope>
    <source>
        <tissue evidence="2">Whole sample</tissue>
    </source>
</reference>
<dbReference type="InterPro" id="IPR011042">
    <property type="entry name" value="6-blade_b-propeller_TolB-like"/>
</dbReference>
<dbReference type="Proteomes" id="UP000694844">
    <property type="component" value="Chromosome 9"/>
</dbReference>
<dbReference type="OrthoDB" id="6093210at2759"/>
<dbReference type="SUPFAM" id="SSF63829">
    <property type="entry name" value="Calcium-dependent phosphotriesterase"/>
    <property type="match status" value="1"/>
</dbReference>
<dbReference type="AlphaFoldDB" id="A0A8B8BW92"/>
<dbReference type="Gene3D" id="2.120.10.30">
    <property type="entry name" value="TolB, C-terminal domain"/>
    <property type="match status" value="1"/>
</dbReference>
<keyword evidence="1" id="KW-1185">Reference proteome</keyword>
<gene>
    <name evidence="2" type="primary">LOC111113556</name>
</gene>
<proteinExistence type="predicted"/>
<sequence>MLKLSLVEKKKGILQRVRSLREDIGTMTDIVLLKAYRDLTKLLSSEEEEEEEEDKEGSSIFPLRYEAGNINRAMLEANMGDLFNSEQINVTMRESFQWGKALIILLEAINEDKCLLGNTKSPFLEQVYKSDKTQMQFRVDAGDVCVTDIKETYVTDLENHSISRLSSLGSVFTAFSTDPLEPWGICQTIDGNLLITLRDTKSKEYELNSRSRRLVRHVTLTGDVIREYEYREDGQTRLFAWPGRVTQNGNKDICVINMMSDTYGELVIVSFSGSLKAIYYGQDPREEFNVTDVVCDSHFNILLCEAKNSKIHLLSPKGKFMRYLLTENQVNHPFAMSLKKTTLWIGGDKGFVKVFRYET</sequence>
<evidence type="ECO:0000313" key="1">
    <source>
        <dbReference type="Proteomes" id="UP000694844"/>
    </source>
</evidence>
<dbReference type="GeneID" id="111113556"/>
<evidence type="ECO:0000313" key="2">
    <source>
        <dbReference type="RefSeq" id="XP_022307555.1"/>
    </source>
</evidence>
<protein>
    <submittedName>
        <fullName evidence="2">Uncharacterized protein LOC111113556</fullName>
    </submittedName>
</protein>
<name>A0A8B8BW92_CRAVI</name>
<dbReference type="KEGG" id="cvn:111113556"/>
<accession>A0A8B8BW92</accession>
<organism evidence="1 2">
    <name type="scientific">Crassostrea virginica</name>
    <name type="common">Eastern oyster</name>
    <dbReference type="NCBI Taxonomy" id="6565"/>
    <lineage>
        <taxon>Eukaryota</taxon>
        <taxon>Metazoa</taxon>
        <taxon>Spiralia</taxon>
        <taxon>Lophotrochozoa</taxon>
        <taxon>Mollusca</taxon>
        <taxon>Bivalvia</taxon>
        <taxon>Autobranchia</taxon>
        <taxon>Pteriomorphia</taxon>
        <taxon>Ostreida</taxon>
        <taxon>Ostreoidea</taxon>
        <taxon>Ostreidae</taxon>
        <taxon>Crassostrea</taxon>
    </lineage>
</organism>
<dbReference type="RefSeq" id="XP_022307555.1">
    <property type="nucleotide sequence ID" value="XM_022451847.1"/>
</dbReference>